<accession>A0ABW9RZ53</accession>
<gene>
    <name evidence="1" type="ORF">E1163_29385</name>
</gene>
<dbReference type="InterPro" id="IPR006530">
    <property type="entry name" value="YD"/>
</dbReference>
<organism evidence="1 2">
    <name type="scientific">Fulvivirga kasyanovii</name>
    <dbReference type="NCBI Taxonomy" id="396812"/>
    <lineage>
        <taxon>Bacteria</taxon>
        <taxon>Pseudomonadati</taxon>
        <taxon>Bacteroidota</taxon>
        <taxon>Cytophagia</taxon>
        <taxon>Cytophagales</taxon>
        <taxon>Fulvivirgaceae</taxon>
        <taxon>Fulvivirga</taxon>
    </lineage>
</organism>
<dbReference type="InterPro" id="IPR031325">
    <property type="entry name" value="RHS_repeat"/>
</dbReference>
<name>A0ABW9RZ53_9BACT</name>
<sequence>MTARVCTYFSISLLFLLIGHNGLSQSEKFQVNIPPPPDAAALGKYGEIPVGTYTGIPSINIPLYNVEGRHLSLPISLSYHASGIKVEEVSSWVGAGWSLSAGGVITRSINGLTDFKSKDGPQDKYGIAQPITYLNGNQVSGRKIPKGIGASCALQWEDDTQDFNTSKNAGFISDVLFEANMYDTEPDNFYFNFSGLSGKFLFNEDREIITDSKTKLIFDKLPTEDDDSWIISTLDGVSYEFGGTMYNQGVEQASWIEWTKSLYSPYGGSNTQASSWYLKTITHPSGEQIKFNYTRKSYKFKTFSGGYRSEYRTDCLPAGTSTVSPSSYGGMVEHLVDGLFLKDITITYPDNSATVVKFYTVDDRLEGSNYAASGTNLRTRLDRIELIERSSTGIEYLVGSYKFSYDNLANKLWLTSVKERSNDGTAKPPYVINYFNHSQYPLRTSDAVDLWGFYNGKTANTGFYPKVSYGAAGAPLIGTVGDNYAPVENYMKYGIITSIKYPTGGSTSFDFGANRFSNFETVDTFNPLEICRDYNSTNSCGNGSLRSVEFEVVQNQTFSITTNIDHPYQEIVEAEVCDSRYTSCNDIFTNTDDFTVYGTERNVFLDYSITGTNSSNVGNNLVIKNRDTGVHVKSIYVAGGYAPVAKIALNLPPANYTLVATSMQTSNDVVSGTVIREAYIAPKPTYIVRLEKPDGTHVDISTSGVTDVALSKGTHILKTHQVDREVTGAKAYANIKEKNPSFSYKKNYGAGLRINKQVISNGINDIDQVIEYAYQKEDGSTSGKLMNKPVTHYLTATTIPSKDGISYFNVFSSNAAYPLSNSAAGSFVGYDRVEVKRGNSGKSVFVYSNYTDSQSNFDATVLYSCNTFNPETSNSQIMVHGTPSLTYAYSNGNLLYQYDYTENGDLVKQIENSYKQTVYTTYGLKITSLPLPGGTNNLLNWDPVTPCDPLGYKHYQIDIGFSLLESSKITTYGGNGEEYAEDIKYGYSSNNLLIWQEIIDHEGTRRYVRYGHKTGTSLVQEVATSLYHHTTDPLKGEYIEYDGYFPVKYYKHETLGVNETPDPDSDLGYGKSNYKLRKQITYNDHNNIVELDEDGYHTSFIWSSNQKNLLAVIENCRRSDVEGVLGVDFEGSNSGLTSSEAAALRGDLSYSMITTFNYSDRGEILSITDPNGQAKKYDYDSFGRLEWIKDHDNGILSKFIYKYKSD</sequence>
<keyword evidence="2" id="KW-1185">Reference proteome</keyword>
<dbReference type="NCBIfam" id="TIGR01643">
    <property type="entry name" value="YD_repeat_2x"/>
    <property type="match status" value="1"/>
</dbReference>
<reference evidence="1 2" key="1">
    <citation type="submission" date="2019-02" db="EMBL/GenBank/DDBJ databases">
        <authorList>
            <person name="Goldberg S.R."/>
            <person name="Haltli B.A."/>
            <person name="Correa H."/>
            <person name="Russell K.G."/>
        </authorList>
    </citation>
    <scope>NUCLEOTIDE SEQUENCE [LARGE SCALE GENOMIC DNA]</scope>
    <source>
        <strain evidence="1 2">JCM 16186</strain>
    </source>
</reference>
<evidence type="ECO:0008006" key="3">
    <source>
        <dbReference type="Google" id="ProtNLM"/>
    </source>
</evidence>
<dbReference type="RefSeq" id="WP_155177282.1">
    <property type="nucleotide sequence ID" value="NZ_BAAAFL010000010.1"/>
</dbReference>
<proteinExistence type="predicted"/>
<dbReference type="EMBL" id="SMLW01000678">
    <property type="protein sequence ID" value="MTI29110.1"/>
    <property type="molecule type" value="Genomic_DNA"/>
</dbReference>
<dbReference type="Pfam" id="PF05593">
    <property type="entry name" value="RHS_repeat"/>
    <property type="match status" value="1"/>
</dbReference>
<dbReference type="Proteomes" id="UP000798808">
    <property type="component" value="Unassembled WGS sequence"/>
</dbReference>
<evidence type="ECO:0000313" key="2">
    <source>
        <dbReference type="Proteomes" id="UP000798808"/>
    </source>
</evidence>
<evidence type="ECO:0000313" key="1">
    <source>
        <dbReference type="EMBL" id="MTI29110.1"/>
    </source>
</evidence>
<protein>
    <recommendedName>
        <fullName evidence="3">RHS repeat protein</fullName>
    </recommendedName>
</protein>
<comment type="caution">
    <text evidence="1">The sequence shown here is derived from an EMBL/GenBank/DDBJ whole genome shotgun (WGS) entry which is preliminary data.</text>
</comment>